<dbReference type="InterPro" id="IPR007811">
    <property type="entry name" value="RPC4"/>
</dbReference>
<comment type="subcellular location">
    <subcellularLocation>
        <location evidence="1">Nucleus</location>
    </subcellularLocation>
</comment>
<reference evidence="6" key="1">
    <citation type="submission" date="2022-07" db="EMBL/GenBank/DDBJ databases">
        <title>Phylogenomic reconstructions and comparative analyses of Kickxellomycotina fungi.</title>
        <authorList>
            <person name="Reynolds N.K."/>
            <person name="Stajich J.E."/>
            <person name="Barry K."/>
            <person name="Grigoriev I.V."/>
            <person name="Crous P."/>
            <person name="Smith M.E."/>
        </authorList>
    </citation>
    <scope>NUCLEOTIDE SEQUENCE</scope>
    <source>
        <strain evidence="6">NRRL 3115</strain>
    </source>
</reference>
<evidence type="ECO:0000313" key="6">
    <source>
        <dbReference type="EMBL" id="KAJ2668646.1"/>
    </source>
</evidence>
<dbReference type="GO" id="GO:0005666">
    <property type="term" value="C:RNA polymerase III complex"/>
    <property type="evidence" value="ECO:0007669"/>
    <property type="project" value="InterPro"/>
</dbReference>
<evidence type="ECO:0000256" key="2">
    <source>
        <dbReference type="ARBA" id="ARBA00022478"/>
    </source>
</evidence>
<organism evidence="6 7">
    <name type="scientific">Coemansia spiralis</name>
    <dbReference type="NCBI Taxonomy" id="417178"/>
    <lineage>
        <taxon>Eukaryota</taxon>
        <taxon>Fungi</taxon>
        <taxon>Fungi incertae sedis</taxon>
        <taxon>Zoopagomycota</taxon>
        <taxon>Kickxellomycotina</taxon>
        <taxon>Kickxellomycetes</taxon>
        <taxon>Kickxellales</taxon>
        <taxon>Kickxellaceae</taxon>
        <taxon>Coemansia</taxon>
    </lineage>
</organism>
<dbReference type="PANTHER" id="PTHR13408">
    <property type="entry name" value="DNA-DIRECTED RNA POLYMERASE III"/>
    <property type="match status" value="1"/>
</dbReference>
<keyword evidence="2" id="KW-0240">DNA-directed RNA polymerase</keyword>
<proteinExistence type="predicted"/>
<dbReference type="Proteomes" id="UP001151518">
    <property type="component" value="Unassembled WGS sequence"/>
</dbReference>
<dbReference type="Pfam" id="PF05132">
    <property type="entry name" value="RNA_pol_Rpc4"/>
    <property type="match status" value="1"/>
</dbReference>
<dbReference type="GO" id="GO:0003677">
    <property type="term" value="F:DNA binding"/>
    <property type="evidence" value="ECO:0007669"/>
    <property type="project" value="InterPro"/>
</dbReference>
<dbReference type="AlphaFoldDB" id="A0A9W8G0G8"/>
<feature type="region of interest" description="Disordered" evidence="5">
    <location>
        <begin position="1"/>
        <end position="103"/>
    </location>
</feature>
<feature type="compositionally biased region" description="Basic and acidic residues" evidence="5">
    <location>
        <begin position="1"/>
        <end position="10"/>
    </location>
</feature>
<dbReference type="GO" id="GO:0042797">
    <property type="term" value="P:tRNA transcription by RNA polymerase III"/>
    <property type="evidence" value="ECO:0007669"/>
    <property type="project" value="TreeGrafter"/>
</dbReference>
<name>A0A9W8G0G8_9FUNG</name>
<sequence>MPEVPEEKPLTRGRGTGSILRGRGRGSTPGSAGALPSERLSSIRAPAASNGSGSKMKFKPTIPARRNKKEPSALLAEEPAEVKPERKDVRFARGRGGSSRGRGRGRVEFIQSVTGPFAQGPASLGGGLRRGASGFSMGVLPSSVKAEGTTLGSMGIAADSKAGIEDALGDIDLNDPNAPVVLLTDHNECAQGDEFDVQTEEMAIKAVEEMTKLKLDYSVAAKLEPIVGIKKEGSDPMYEEKMVVLQIPAMPEFEVGQVVLQRRLAEKQKRIVQRKEAAAASEEDTKPDIANMDVAEVDSTDADVKPDIAKLDADGNEDIKPDISTLGDKGKAKVEDDTEKEEVAESDASNIDGRIGTLVVLKSGAVRMKIGDILLDVSQGADSQFLRGLLAVDMHGSNSAFMLGNVDEQFVCTPDLDSIV</sequence>
<feature type="compositionally biased region" description="Acidic residues" evidence="5">
    <location>
        <begin position="336"/>
        <end position="345"/>
    </location>
</feature>
<dbReference type="OrthoDB" id="5836119at2759"/>
<evidence type="ECO:0000313" key="7">
    <source>
        <dbReference type="Proteomes" id="UP001151518"/>
    </source>
</evidence>
<evidence type="ECO:0000256" key="3">
    <source>
        <dbReference type="ARBA" id="ARBA00023163"/>
    </source>
</evidence>
<feature type="region of interest" description="Disordered" evidence="5">
    <location>
        <begin position="314"/>
        <end position="347"/>
    </location>
</feature>
<evidence type="ECO:0008006" key="8">
    <source>
        <dbReference type="Google" id="ProtNLM"/>
    </source>
</evidence>
<evidence type="ECO:0000256" key="1">
    <source>
        <dbReference type="ARBA" id="ARBA00004123"/>
    </source>
</evidence>
<dbReference type="EMBL" id="JANBTW010000185">
    <property type="protein sequence ID" value="KAJ2668646.1"/>
    <property type="molecule type" value="Genomic_DNA"/>
</dbReference>
<keyword evidence="3" id="KW-0804">Transcription</keyword>
<evidence type="ECO:0000256" key="5">
    <source>
        <dbReference type="SAM" id="MobiDB-lite"/>
    </source>
</evidence>
<dbReference type="PANTHER" id="PTHR13408:SF0">
    <property type="entry name" value="DNA-DIRECTED RNA POLYMERASE III SUBUNIT RPC4"/>
    <property type="match status" value="1"/>
</dbReference>
<feature type="compositionally biased region" description="Basic and acidic residues" evidence="5">
    <location>
        <begin position="80"/>
        <end position="91"/>
    </location>
</feature>
<accession>A0A9W8G0G8</accession>
<keyword evidence="4" id="KW-0539">Nucleus</keyword>
<gene>
    <name evidence="6" type="ORF">GGI25_006394</name>
</gene>
<evidence type="ECO:0000256" key="4">
    <source>
        <dbReference type="ARBA" id="ARBA00023242"/>
    </source>
</evidence>
<comment type="caution">
    <text evidence="6">The sequence shown here is derived from an EMBL/GenBank/DDBJ whole genome shotgun (WGS) entry which is preliminary data.</text>
</comment>
<protein>
    <recommendedName>
        <fullName evidence="8">DNA-directed RNA polymerase III subunit RPC4</fullName>
    </recommendedName>
</protein>